<dbReference type="InterPro" id="IPR037518">
    <property type="entry name" value="MPN"/>
</dbReference>
<evidence type="ECO:0000313" key="9">
    <source>
        <dbReference type="Proteomes" id="UP000009232"/>
    </source>
</evidence>
<dbReference type="InterPro" id="IPR001405">
    <property type="entry name" value="UPF0758"/>
</dbReference>
<feature type="domain" description="MPN" evidence="7">
    <location>
        <begin position="102"/>
        <end position="225"/>
    </location>
</feature>
<reference evidence="8 9" key="1">
    <citation type="submission" date="2011-05" db="EMBL/GenBank/DDBJ databases">
        <title>Complete sequence of Thioalkalimicrobium cyclicum ALM1.</title>
        <authorList>
            <consortium name="US DOE Joint Genome Institute"/>
            <person name="Lucas S."/>
            <person name="Han J."/>
            <person name="Lapidus A."/>
            <person name="Cheng J.-F."/>
            <person name="Goodwin L."/>
            <person name="Pitluck S."/>
            <person name="Peters L."/>
            <person name="Mikhailova N."/>
            <person name="Davenport K."/>
            <person name="Han C."/>
            <person name="Tapia R."/>
            <person name="Land M."/>
            <person name="Hauser L."/>
            <person name="Kyrpides N."/>
            <person name="Ivanova N."/>
            <person name="Pagani I."/>
            <person name="Kappler U."/>
            <person name="Woyke T."/>
        </authorList>
    </citation>
    <scope>NUCLEOTIDE SEQUENCE [LARGE SCALE GENOMIC DNA]</scope>
    <source>
        <strain evidence="9">DSM 14477 / JCM 11371 / ALM1</strain>
    </source>
</reference>
<name>F6DAE2_THICA</name>
<evidence type="ECO:0000256" key="2">
    <source>
        <dbReference type="ARBA" id="ARBA00022723"/>
    </source>
</evidence>
<dbReference type="PROSITE" id="PS01302">
    <property type="entry name" value="UPF0758"/>
    <property type="match status" value="1"/>
</dbReference>
<dbReference type="EMBL" id="CP002776">
    <property type="protein sequence ID" value="AEG31108.1"/>
    <property type="molecule type" value="Genomic_DNA"/>
</dbReference>
<comment type="similarity">
    <text evidence="6">Belongs to the UPF0758 family.</text>
</comment>
<evidence type="ECO:0000256" key="1">
    <source>
        <dbReference type="ARBA" id="ARBA00022670"/>
    </source>
</evidence>
<dbReference type="OrthoDB" id="9804482at2"/>
<keyword evidence="3" id="KW-0378">Hydrolase</keyword>
<dbReference type="HOGENOM" id="CLU_073529_0_1_6"/>
<dbReference type="NCBIfam" id="NF000642">
    <property type="entry name" value="PRK00024.1"/>
    <property type="match status" value="1"/>
</dbReference>
<gene>
    <name evidence="8" type="ordered locus">Thicy_0332</name>
</gene>
<dbReference type="RefSeq" id="WP_013834889.1">
    <property type="nucleotide sequence ID" value="NC_015581.1"/>
</dbReference>
<dbReference type="AlphaFoldDB" id="F6DAE2"/>
<dbReference type="KEGG" id="tcy:Thicy_0332"/>
<keyword evidence="2" id="KW-0479">Metal-binding</keyword>
<dbReference type="InterPro" id="IPR025657">
    <property type="entry name" value="RadC_JAB"/>
</dbReference>
<dbReference type="Gene3D" id="3.40.140.10">
    <property type="entry name" value="Cytidine Deaminase, domain 2"/>
    <property type="match status" value="1"/>
</dbReference>
<organism evidence="8 9">
    <name type="scientific">Thiomicrospira cyclica (strain DSM 14477 / JCM 11371 / ALM1)</name>
    <name type="common">Thioalkalimicrobium cyclicum</name>
    <dbReference type="NCBI Taxonomy" id="717773"/>
    <lineage>
        <taxon>Bacteria</taxon>
        <taxon>Pseudomonadati</taxon>
        <taxon>Pseudomonadota</taxon>
        <taxon>Gammaproteobacteria</taxon>
        <taxon>Thiotrichales</taxon>
        <taxon>Piscirickettsiaceae</taxon>
        <taxon>Thiomicrospira</taxon>
    </lineage>
</organism>
<dbReference type="InterPro" id="IPR046778">
    <property type="entry name" value="UPF0758_N"/>
</dbReference>
<dbReference type="SUPFAM" id="SSF47781">
    <property type="entry name" value="RuvA domain 2-like"/>
    <property type="match status" value="1"/>
</dbReference>
<keyword evidence="1" id="KW-0645">Protease</keyword>
<sequence length="225" mass="25093">MGIREWHPFDQPREKLIAFGAASLSDAELLAIFLRVGVKGKSAVALAQDLLDEFGDLHNLLKAEQDLFCRAKGLGLAKYAQLRAVLEMSRRHFESGLKKGDTMNAPELSAHYFMQQIGHSPREQFGMMLLDQQHQMIAFDVVFWGTVNQASVHPRELVKLALQHNAAAAIITHNHPSGKPTPSQADRQITRTIKEALALIEVRLLDHIIVGDHGRWHSMAQAGEI</sequence>
<dbReference type="PROSITE" id="PS50249">
    <property type="entry name" value="MPN"/>
    <property type="match status" value="1"/>
</dbReference>
<dbReference type="SUPFAM" id="SSF102712">
    <property type="entry name" value="JAB1/MPN domain"/>
    <property type="match status" value="1"/>
</dbReference>
<evidence type="ECO:0000313" key="8">
    <source>
        <dbReference type="EMBL" id="AEG31108.1"/>
    </source>
</evidence>
<dbReference type="eggNOG" id="COG2003">
    <property type="taxonomic scope" value="Bacteria"/>
</dbReference>
<evidence type="ECO:0000256" key="5">
    <source>
        <dbReference type="ARBA" id="ARBA00023049"/>
    </source>
</evidence>
<keyword evidence="4" id="KW-0862">Zinc</keyword>
<dbReference type="CDD" id="cd08071">
    <property type="entry name" value="MPN_DUF2466"/>
    <property type="match status" value="1"/>
</dbReference>
<evidence type="ECO:0000256" key="6">
    <source>
        <dbReference type="RuleBase" id="RU003797"/>
    </source>
</evidence>
<evidence type="ECO:0000256" key="3">
    <source>
        <dbReference type="ARBA" id="ARBA00022801"/>
    </source>
</evidence>
<protein>
    <submittedName>
        <fullName evidence="8">DNA repair protein RadC</fullName>
    </submittedName>
</protein>
<evidence type="ECO:0000256" key="4">
    <source>
        <dbReference type="ARBA" id="ARBA00022833"/>
    </source>
</evidence>
<keyword evidence="9" id="KW-1185">Reference proteome</keyword>
<dbReference type="NCBIfam" id="TIGR00608">
    <property type="entry name" value="radc"/>
    <property type="match status" value="1"/>
</dbReference>
<accession>F6DAE2</accession>
<dbReference type="InterPro" id="IPR010994">
    <property type="entry name" value="RuvA_2-like"/>
</dbReference>
<dbReference type="STRING" id="717773.Thicy_0332"/>
<keyword evidence="5" id="KW-0482">Metalloprotease</keyword>
<dbReference type="GO" id="GO:0008237">
    <property type="term" value="F:metallopeptidase activity"/>
    <property type="evidence" value="ECO:0007669"/>
    <property type="project" value="UniProtKB-KW"/>
</dbReference>
<dbReference type="Pfam" id="PF04002">
    <property type="entry name" value="RadC"/>
    <property type="match status" value="1"/>
</dbReference>
<dbReference type="GO" id="GO:0046872">
    <property type="term" value="F:metal ion binding"/>
    <property type="evidence" value="ECO:0007669"/>
    <property type="project" value="UniProtKB-KW"/>
</dbReference>
<proteinExistence type="inferred from homology"/>
<dbReference type="Proteomes" id="UP000009232">
    <property type="component" value="Chromosome"/>
</dbReference>
<dbReference type="GO" id="GO:0006508">
    <property type="term" value="P:proteolysis"/>
    <property type="evidence" value="ECO:0007669"/>
    <property type="project" value="UniProtKB-KW"/>
</dbReference>
<dbReference type="Pfam" id="PF20582">
    <property type="entry name" value="UPF0758_N"/>
    <property type="match status" value="1"/>
</dbReference>
<dbReference type="PANTHER" id="PTHR30471">
    <property type="entry name" value="DNA REPAIR PROTEIN RADC"/>
    <property type="match status" value="1"/>
</dbReference>
<dbReference type="PANTHER" id="PTHR30471:SF3">
    <property type="entry name" value="UPF0758 PROTEIN YEES-RELATED"/>
    <property type="match status" value="1"/>
</dbReference>
<evidence type="ECO:0000259" key="7">
    <source>
        <dbReference type="PROSITE" id="PS50249"/>
    </source>
</evidence>
<dbReference type="InterPro" id="IPR020891">
    <property type="entry name" value="UPF0758_CS"/>
</dbReference>